<evidence type="ECO:0000256" key="1">
    <source>
        <dbReference type="ARBA" id="ARBA00004651"/>
    </source>
</evidence>
<feature type="transmembrane region" description="Helical" evidence="8">
    <location>
        <begin position="307"/>
        <end position="327"/>
    </location>
</feature>
<gene>
    <name evidence="9" type="ORF">CLNEO_28650</name>
</gene>
<comment type="similarity">
    <text evidence="2">Belongs to the autoinducer-2 exporter (AI-2E) (TC 2.A.86) family.</text>
</comment>
<comment type="subcellular location">
    <subcellularLocation>
        <location evidence="1">Cell membrane</location>
        <topology evidence="1">Multi-pass membrane protein</topology>
    </subcellularLocation>
</comment>
<feature type="transmembrane region" description="Helical" evidence="8">
    <location>
        <begin position="92"/>
        <end position="113"/>
    </location>
</feature>
<evidence type="ECO:0000256" key="7">
    <source>
        <dbReference type="ARBA" id="ARBA00023136"/>
    </source>
</evidence>
<keyword evidence="7 8" id="KW-0472">Membrane</keyword>
<keyword evidence="5 8" id="KW-0812">Transmembrane</keyword>
<name>A0A136WBB6_9FIRM</name>
<evidence type="ECO:0000313" key="9">
    <source>
        <dbReference type="EMBL" id="KXL51798.1"/>
    </source>
</evidence>
<dbReference type="EMBL" id="LRVM01000015">
    <property type="protein sequence ID" value="KXL51798.1"/>
    <property type="molecule type" value="Genomic_DNA"/>
</dbReference>
<dbReference type="GO" id="GO:0005886">
    <property type="term" value="C:plasma membrane"/>
    <property type="evidence" value="ECO:0007669"/>
    <property type="project" value="UniProtKB-SubCell"/>
</dbReference>
<feature type="transmembrane region" description="Helical" evidence="8">
    <location>
        <begin position="51"/>
        <end position="71"/>
    </location>
</feature>
<dbReference type="OrthoDB" id="9793390at2"/>
<dbReference type="STRING" id="36847.CLNEO_28650"/>
<keyword evidence="3" id="KW-0813">Transport</keyword>
<evidence type="ECO:0000256" key="3">
    <source>
        <dbReference type="ARBA" id="ARBA00022448"/>
    </source>
</evidence>
<feature type="transmembrane region" description="Helical" evidence="8">
    <location>
        <begin position="9"/>
        <end position="31"/>
    </location>
</feature>
<evidence type="ECO:0000256" key="4">
    <source>
        <dbReference type="ARBA" id="ARBA00022475"/>
    </source>
</evidence>
<protein>
    <submittedName>
        <fullName evidence="9">Pheromone autoinducer 2 transporter</fullName>
    </submittedName>
</protein>
<sequence length="384" mass="42493">MRLPWNKKYLVISFHVIFTVGILVVMGMFLFKLSEAKNVIIQTVRGILAVFAPLLWAVFFSILLEPVTGFFQKFYESRLTAIRRSKIKNRKVGTSAAYFAVLIILFLGGSWAAKSLGTADLDGLAEHLSTFIQKMGDMLVLLNLKLAELGILQNVEGILSAWTENAALWIQVKISGCTAYIPRIGSRIVDIAIGLAAAFYFLMEKRKIFDFCTQASLLFFGEKTTRRIRRIIQEVDNVVTGYLGGQLMDAGIMAVLFSIAFTIVGLPYGVALGLISGFSNLIPYFGAIMAFVLAVLAGFISGESIRALYASILILILQQIDGVFIVPRVVGKKVELHPVLVLLSLAVFGRLFGFWGLLIAVPLGALLKNFFFWLMNKKDEKAEI</sequence>
<evidence type="ECO:0000256" key="6">
    <source>
        <dbReference type="ARBA" id="ARBA00022989"/>
    </source>
</evidence>
<comment type="caution">
    <text evidence="9">The sequence shown here is derived from an EMBL/GenBank/DDBJ whole genome shotgun (WGS) entry which is preliminary data.</text>
</comment>
<feature type="transmembrane region" description="Helical" evidence="8">
    <location>
        <begin position="281"/>
        <end position="300"/>
    </location>
</feature>
<dbReference type="PANTHER" id="PTHR21716:SF53">
    <property type="entry name" value="PERMEASE PERM-RELATED"/>
    <property type="match status" value="1"/>
</dbReference>
<feature type="transmembrane region" description="Helical" evidence="8">
    <location>
        <begin position="252"/>
        <end position="275"/>
    </location>
</feature>
<keyword evidence="10" id="KW-1185">Reference proteome</keyword>
<feature type="transmembrane region" description="Helical" evidence="8">
    <location>
        <begin position="339"/>
        <end position="367"/>
    </location>
</feature>
<evidence type="ECO:0000256" key="5">
    <source>
        <dbReference type="ARBA" id="ARBA00022692"/>
    </source>
</evidence>
<dbReference type="AlphaFoldDB" id="A0A136WBB6"/>
<organism evidence="9 10">
    <name type="scientific">Anaerotignum neopropionicum</name>
    <dbReference type="NCBI Taxonomy" id="36847"/>
    <lineage>
        <taxon>Bacteria</taxon>
        <taxon>Bacillati</taxon>
        <taxon>Bacillota</taxon>
        <taxon>Clostridia</taxon>
        <taxon>Lachnospirales</taxon>
        <taxon>Anaerotignaceae</taxon>
        <taxon>Anaerotignum</taxon>
    </lineage>
</organism>
<dbReference type="PANTHER" id="PTHR21716">
    <property type="entry name" value="TRANSMEMBRANE PROTEIN"/>
    <property type="match status" value="1"/>
</dbReference>
<evidence type="ECO:0000256" key="8">
    <source>
        <dbReference type="SAM" id="Phobius"/>
    </source>
</evidence>
<dbReference type="RefSeq" id="WP_066090792.1">
    <property type="nucleotide sequence ID" value="NZ_LRVM01000015.1"/>
</dbReference>
<evidence type="ECO:0000313" key="10">
    <source>
        <dbReference type="Proteomes" id="UP000070539"/>
    </source>
</evidence>
<feature type="transmembrane region" description="Helical" evidence="8">
    <location>
        <begin position="184"/>
        <end position="203"/>
    </location>
</feature>
<reference evidence="9 10" key="1">
    <citation type="submission" date="2016-01" db="EMBL/GenBank/DDBJ databases">
        <title>Genome sequence of Clostridium neopropionicum X4, DSM-3847.</title>
        <authorList>
            <person name="Poehlein A."/>
            <person name="Beck M.H."/>
            <person name="Bengelsdorf F.R."/>
            <person name="Daniel R."/>
            <person name="Duerre P."/>
        </authorList>
    </citation>
    <scope>NUCLEOTIDE SEQUENCE [LARGE SCALE GENOMIC DNA]</scope>
    <source>
        <strain evidence="9 10">DSM-3847</strain>
    </source>
</reference>
<dbReference type="Proteomes" id="UP000070539">
    <property type="component" value="Unassembled WGS sequence"/>
</dbReference>
<accession>A0A136WBB6</accession>
<keyword evidence="4" id="KW-1003">Cell membrane</keyword>
<dbReference type="InterPro" id="IPR002549">
    <property type="entry name" value="AI-2E-like"/>
</dbReference>
<proteinExistence type="inferred from homology"/>
<evidence type="ECO:0000256" key="2">
    <source>
        <dbReference type="ARBA" id="ARBA00009773"/>
    </source>
</evidence>
<dbReference type="Pfam" id="PF01594">
    <property type="entry name" value="AI-2E_transport"/>
    <property type="match status" value="1"/>
</dbReference>
<keyword evidence="6 8" id="KW-1133">Transmembrane helix</keyword>